<name>A0A8A4TKD3_SULCO</name>
<accession>A0A8A4TKD3</accession>
<evidence type="ECO:0000313" key="2">
    <source>
        <dbReference type="EMBL" id="QTD49288.1"/>
    </source>
</evidence>
<dbReference type="AlphaFoldDB" id="A0A8A4TKD3"/>
<dbReference type="RefSeq" id="WP_237378929.1">
    <property type="nucleotide sequence ID" value="NZ_CP071793.1"/>
</dbReference>
<keyword evidence="1" id="KW-0472">Membrane</keyword>
<evidence type="ECO:0000256" key="1">
    <source>
        <dbReference type="SAM" id="Phobius"/>
    </source>
</evidence>
<sequence>MSEIPFSVLGFTMVFVACHLWLLRRTVQRNLMTQNSLLFWFAVALALFLMALFPAPMIQLTSWLGFEIAANGVFFLAIGFLMFLNLLQSLEISRLNRMILSLTQAYSLKMCLSEEVEAGSFPVRHGEDAAELGS</sequence>
<feature type="transmembrane region" description="Helical" evidence="1">
    <location>
        <begin position="6"/>
        <end position="23"/>
    </location>
</feature>
<feature type="transmembrane region" description="Helical" evidence="1">
    <location>
        <begin position="68"/>
        <end position="87"/>
    </location>
</feature>
<dbReference type="EMBL" id="CP071793">
    <property type="protein sequence ID" value="QTD49288.1"/>
    <property type="molecule type" value="Genomic_DNA"/>
</dbReference>
<keyword evidence="1" id="KW-1133">Transmembrane helix</keyword>
<dbReference type="Pfam" id="PF10066">
    <property type="entry name" value="DUF2304"/>
    <property type="match status" value="1"/>
</dbReference>
<dbReference type="KEGG" id="scor:J3U87_27190"/>
<reference evidence="2" key="1">
    <citation type="submission" date="2021-03" db="EMBL/GenBank/DDBJ databases">
        <title>Acanthopleuribacteraceae sp. M133.</title>
        <authorList>
            <person name="Wang G."/>
        </authorList>
    </citation>
    <scope>NUCLEOTIDE SEQUENCE</scope>
    <source>
        <strain evidence="2">M133</strain>
    </source>
</reference>
<gene>
    <name evidence="2" type="ORF">J3U87_27190</name>
</gene>
<keyword evidence="1" id="KW-0812">Transmembrane</keyword>
<protein>
    <submittedName>
        <fullName evidence="2">DUF2304 domain-containing protein</fullName>
    </submittedName>
</protein>
<organism evidence="2 3">
    <name type="scientific">Sulfidibacter corallicola</name>
    <dbReference type="NCBI Taxonomy" id="2818388"/>
    <lineage>
        <taxon>Bacteria</taxon>
        <taxon>Pseudomonadati</taxon>
        <taxon>Acidobacteriota</taxon>
        <taxon>Holophagae</taxon>
        <taxon>Acanthopleuribacterales</taxon>
        <taxon>Acanthopleuribacteraceae</taxon>
        <taxon>Sulfidibacter</taxon>
    </lineage>
</organism>
<feature type="transmembrane region" description="Helical" evidence="1">
    <location>
        <begin position="35"/>
        <end position="56"/>
    </location>
</feature>
<evidence type="ECO:0000313" key="3">
    <source>
        <dbReference type="Proteomes" id="UP000663929"/>
    </source>
</evidence>
<proteinExistence type="predicted"/>
<dbReference type="Proteomes" id="UP000663929">
    <property type="component" value="Chromosome"/>
</dbReference>
<keyword evidence="3" id="KW-1185">Reference proteome</keyword>
<dbReference type="InterPro" id="IPR019277">
    <property type="entry name" value="DUF2304"/>
</dbReference>